<protein>
    <submittedName>
        <fullName evidence="1">Uncharacterized protein</fullName>
    </submittedName>
</protein>
<organism evidence="1 2">
    <name type="scientific">Chlorobaculum thiosulfatiphilum</name>
    <name type="common">Chlorobium limicola f.sp. thiosulfatophilum</name>
    <dbReference type="NCBI Taxonomy" id="115852"/>
    <lineage>
        <taxon>Bacteria</taxon>
        <taxon>Pseudomonadati</taxon>
        <taxon>Chlorobiota</taxon>
        <taxon>Chlorobiia</taxon>
        <taxon>Chlorobiales</taxon>
        <taxon>Chlorobiaceae</taxon>
        <taxon>Chlorobaculum</taxon>
    </lineage>
</organism>
<keyword evidence="2" id="KW-1185">Reference proteome</keyword>
<dbReference type="EMBL" id="VDCH01000005">
    <property type="protein sequence ID" value="TNJ39566.1"/>
    <property type="molecule type" value="Genomic_DNA"/>
</dbReference>
<comment type="caution">
    <text evidence="1">The sequence shown here is derived from an EMBL/GenBank/DDBJ whole genome shotgun (WGS) entry which is preliminary data.</text>
</comment>
<dbReference type="RefSeq" id="WP_139456445.1">
    <property type="nucleotide sequence ID" value="NZ_VDCH01000005.1"/>
</dbReference>
<dbReference type="AlphaFoldDB" id="A0A5C4S7Y3"/>
<proteinExistence type="predicted"/>
<evidence type="ECO:0000313" key="2">
    <source>
        <dbReference type="Proteomes" id="UP000308271"/>
    </source>
</evidence>
<name>A0A5C4S7Y3_CHLTI</name>
<reference evidence="1 2" key="1">
    <citation type="submission" date="2019-05" db="EMBL/GenBank/DDBJ databases">
        <title>Draft Whole-Genome sequence of the green sulfur bacterium Chlorobaculum thiosulfatiphilum DSM 249.</title>
        <authorList>
            <person name="Meyer T.E."/>
            <person name="Kyndt J.A."/>
        </authorList>
    </citation>
    <scope>NUCLEOTIDE SEQUENCE [LARGE SCALE GENOMIC DNA]</scope>
    <source>
        <strain evidence="1 2">DSM 249</strain>
    </source>
</reference>
<gene>
    <name evidence="1" type="ORF">FGF66_04220</name>
</gene>
<evidence type="ECO:0000313" key="1">
    <source>
        <dbReference type="EMBL" id="TNJ39566.1"/>
    </source>
</evidence>
<accession>A0A5C4S7Y3</accession>
<dbReference type="Proteomes" id="UP000308271">
    <property type="component" value="Unassembled WGS sequence"/>
</dbReference>
<sequence>MSGFFLWDEGDYSCGWSLDIPEKTIRLNDLHRTVKIPQRDLLDDRNHLFFQIEAQAHHLFCRLFAEFRG</sequence>